<dbReference type="EMBL" id="JAQQWE010000004">
    <property type="protein sequence ID" value="KAK7956448.1"/>
    <property type="molecule type" value="Genomic_DNA"/>
</dbReference>
<evidence type="ECO:0000256" key="1">
    <source>
        <dbReference type="SAM" id="MobiDB-lite"/>
    </source>
</evidence>
<dbReference type="GeneID" id="92074954"/>
<gene>
    <name evidence="2" type="ORF">PG986_005670</name>
</gene>
<accession>A0ABR1QI90</accession>
<feature type="compositionally biased region" description="Basic residues" evidence="1">
    <location>
        <begin position="77"/>
        <end position="86"/>
    </location>
</feature>
<proteinExistence type="predicted"/>
<name>A0ABR1QI90_9PEZI</name>
<organism evidence="2 3">
    <name type="scientific">Apiospora aurea</name>
    <dbReference type="NCBI Taxonomy" id="335848"/>
    <lineage>
        <taxon>Eukaryota</taxon>
        <taxon>Fungi</taxon>
        <taxon>Dikarya</taxon>
        <taxon>Ascomycota</taxon>
        <taxon>Pezizomycotina</taxon>
        <taxon>Sordariomycetes</taxon>
        <taxon>Xylariomycetidae</taxon>
        <taxon>Amphisphaeriales</taxon>
        <taxon>Apiosporaceae</taxon>
        <taxon>Apiospora</taxon>
    </lineage>
</organism>
<evidence type="ECO:0000313" key="2">
    <source>
        <dbReference type="EMBL" id="KAK7956448.1"/>
    </source>
</evidence>
<protein>
    <recommendedName>
        <fullName evidence="4">Myb-like domain-containing protein</fullName>
    </recommendedName>
</protein>
<keyword evidence="3" id="KW-1185">Reference proteome</keyword>
<feature type="region of interest" description="Disordered" evidence="1">
    <location>
        <begin position="47"/>
        <end position="104"/>
    </location>
</feature>
<comment type="caution">
    <text evidence="2">The sequence shown here is derived from an EMBL/GenBank/DDBJ whole genome shotgun (WGS) entry which is preliminary data.</text>
</comment>
<dbReference type="Proteomes" id="UP001391051">
    <property type="component" value="Unassembled WGS sequence"/>
</dbReference>
<reference evidence="2 3" key="1">
    <citation type="submission" date="2023-01" db="EMBL/GenBank/DDBJ databases">
        <title>Analysis of 21 Apiospora genomes using comparative genomics revels a genus with tremendous synthesis potential of carbohydrate active enzymes and secondary metabolites.</title>
        <authorList>
            <person name="Sorensen T."/>
        </authorList>
    </citation>
    <scope>NUCLEOTIDE SEQUENCE [LARGE SCALE GENOMIC DNA]</scope>
    <source>
        <strain evidence="2 3">CBS 24483</strain>
    </source>
</reference>
<evidence type="ECO:0000313" key="3">
    <source>
        <dbReference type="Proteomes" id="UP001391051"/>
    </source>
</evidence>
<evidence type="ECO:0008006" key="4">
    <source>
        <dbReference type="Google" id="ProtNLM"/>
    </source>
</evidence>
<sequence length="104" mass="11856">MPATWTTEQELQLAMTMLWHHTNNFKNLDWKNVDPHILEVFGKTPSAHACHARTNKRTLAKDDDDDEAKAEDDGNRAPKRARRASAKGKEMSYAEFVEDDNDSA</sequence>
<dbReference type="RefSeq" id="XP_066701754.1">
    <property type="nucleotide sequence ID" value="XM_066841892.1"/>
</dbReference>